<proteinExistence type="predicted"/>
<accession>A0A509E6C2</accession>
<organism evidence="1 2">
    <name type="scientific">Methylobacterium symbioticum</name>
    <dbReference type="NCBI Taxonomy" id="2584084"/>
    <lineage>
        <taxon>Bacteria</taxon>
        <taxon>Pseudomonadati</taxon>
        <taxon>Pseudomonadota</taxon>
        <taxon>Alphaproteobacteria</taxon>
        <taxon>Hyphomicrobiales</taxon>
        <taxon>Methylobacteriaceae</taxon>
        <taxon>Methylobacterium</taxon>
    </lineage>
</organism>
<name>A0A509E6C2_9HYPH</name>
<gene>
    <name evidence="1" type="ORF">MET9862_00257</name>
</gene>
<dbReference type="AlphaFoldDB" id="A0A509E6C2"/>
<dbReference type="EMBL" id="CABFPH010000002">
    <property type="protein sequence ID" value="VUD69700.1"/>
    <property type="molecule type" value="Genomic_DNA"/>
</dbReference>
<evidence type="ECO:0000313" key="1">
    <source>
        <dbReference type="EMBL" id="VUD69700.1"/>
    </source>
</evidence>
<reference evidence="1 2" key="1">
    <citation type="submission" date="2019-06" db="EMBL/GenBank/DDBJ databases">
        <authorList>
            <person name="Rodrigo-Torres L."/>
            <person name="Arahal R. D."/>
            <person name="Lucena T."/>
        </authorList>
    </citation>
    <scope>NUCLEOTIDE SEQUENCE [LARGE SCALE GENOMIC DNA]</scope>
    <source>
        <strain evidence="1 2">SB0023/3</strain>
    </source>
</reference>
<dbReference type="Proteomes" id="UP000410984">
    <property type="component" value="Unassembled WGS sequence"/>
</dbReference>
<evidence type="ECO:0000313" key="2">
    <source>
        <dbReference type="Proteomes" id="UP000410984"/>
    </source>
</evidence>
<sequence>MSFDLTLTISASGSDQIIGFGTKAASVTMTAPSKFTFHSNGSDLWTVC</sequence>
<keyword evidence="2" id="KW-1185">Reference proteome</keyword>
<protein>
    <submittedName>
        <fullName evidence="1">Uncharacterized protein</fullName>
    </submittedName>
</protein>
<dbReference type="RefSeq" id="WP_185156710.1">
    <property type="nucleotide sequence ID" value="NZ_CABFPH010000002.1"/>
</dbReference>